<dbReference type="EMBL" id="CP150886">
    <property type="protein sequence ID" value="WZB89643.1"/>
    <property type="molecule type" value="Genomic_DNA"/>
</dbReference>
<evidence type="ECO:0000313" key="1">
    <source>
        <dbReference type="EMBL" id="WZB89643.1"/>
    </source>
</evidence>
<accession>A0ABZ2UW64</accession>
<sequence length="101" mass="11573">MIKDCGGENEQIARLLLYLLTDENGTRPLKTRAEIATQLVDKSEKMNLLLNIFVASGLVLLLPESPADRYQLVHDYLVEFIRQQQGNELFTKLVETQKQLK</sequence>
<protein>
    <submittedName>
        <fullName evidence="1">Uncharacterized protein</fullName>
    </submittedName>
</protein>
<reference evidence="1 2" key="1">
    <citation type="submission" date="2024-04" db="EMBL/GenBank/DDBJ databases">
        <title>Okeanomitos corallinicola gen. &amp; sp. nov. (Nostocales, Cyanobacteria), a new toxic marine heterocyst-forming cyanobacterium from a coral reef.</title>
        <authorList>
            <person name="Li H."/>
            <person name="Li R."/>
            <person name="Kang J."/>
            <person name="Hii K.S."/>
            <person name="Mohamed H.F."/>
            <person name="Xu X."/>
            <person name="Luo Z."/>
        </authorList>
    </citation>
    <scope>NUCLEOTIDE SEQUENCE [LARGE SCALE GENOMIC DNA]</scope>
    <source>
        <strain evidence="1 2">TIOX110</strain>
    </source>
</reference>
<organism evidence="1 2">
    <name type="scientific">Okeanomitos corallinicola TIOX110</name>
    <dbReference type="NCBI Taxonomy" id="3133117"/>
    <lineage>
        <taxon>Bacteria</taxon>
        <taxon>Bacillati</taxon>
        <taxon>Cyanobacteriota</taxon>
        <taxon>Cyanophyceae</taxon>
        <taxon>Nostocales</taxon>
        <taxon>Aphanizomenonaceae</taxon>
        <taxon>Okeanomitos</taxon>
    </lineage>
</organism>
<dbReference type="RefSeq" id="WP_353932541.1">
    <property type="nucleotide sequence ID" value="NZ_CP150886.1"/>
</dbReference>
<evidence type="ECO:0000313" key="2">
    <source>
        <dbReference type="Proteomes" id="UP001483337"/>
    </source>
</evidence>
<proteinExistence type="predicted"/>
<gene>
    <name evidence="1" type="ORF">WJM97_08120</name>
</gene>
<name>A0ABZ2UW64_9CYAN</name>
<keyword evidence="2" id="KW-1185">Reference proteome</keyword>
<dbReference type="Proteomes" id="UP001483337">
    <property type="component" value="Chromosome"/>
</dbReference>